<dbReference type="PANTHER" id="PTHR10133">
    <property type="entry name" value="DNA POLYMERASE I"/>
    <property type="match status" value="1"/>
</dbReference>
<proteinExistence type="predicted"/>
<dbReference type="EMBL" id="LAZR01006493">
    <property type="protein sequence ID" value="KKM91731.1"/>
    <property type="molecule type" value="Genomic_DNA"/>
</dbReference>
<dbReference type="AlphaFoldDB" id="A0A0F9LX74"/>
<evidence type="ECO:0000313" key="3">
    <source>
        <dbReference type="EMBL" id="KKM91731.1"/>
    </source>
</evidence>
<dbReference type="InterPro" id="IPR002298">
    <property type="entry name" value="DNA_polymerase_A"/>
</dbReference>
<dbReference type="GO" id="GO:0006261">
    <property type="term" value="P:DNA-templated DNA replication"/>
    <property type="evidence" value="ECO:0007669"/>
    <property type="project" value="InterPro"/>
</dbReference>
<dbReference type="Pfam" id="PF00476">
    <property type="entry name" value="DNA_pol_A"/>
    <property type="match status" value="1"/>
</dbReference>
<dbReference type="SUPFAM" id="SSF56672">
    <property type="entry name" value="DNA/RNA polymerases"/>
    <property type="match status" value="1"/>
</dbReference>
<dbReference type="GO" id="GO:0006302">
    <property type="term" value="P:double-strand break repair"/>
    <property type="evidence" value="ECO:0007669"/>
    <property type="project" value="TreeGrafter"/>
</dbReference>
<evidence type="ECO:0000256" key="1">
    <source>
        <dbReference type="ARBA" id="ARBA00022705"/>
    </source>
</evidence>
<organism evidence="3">
    <name type="scientific">marine sediment metagenome</name>
    <dbReference type="NCBI Taxonomy" id="412755"/>
    <lineage>
        <taxon>unclassified sequences</taxon>
        <taxon>metagenomes</taxon>
        <taxon>ecological metagenomes</taxon>
    </lineage>
</organism>
<keyword evidence="1" id="KW-0235">DNA replication</keyword>
<comment type="caution">
    <text evidence="3">The sequence shown here is derived from an EMBL/GenBank/DDBJ whole genome shotgun (WGS) entry which is preliminary data.</text>
</comment>
<dbReference type="InterPro" id="IPR001098">
    <property type="entry name" value="DNA-dir_DNA_pol_A_palm_dom"/>
</dbReference>
<protein>
    <recommendedName>
        <fullName evidence="2">DNA-directed DNA polymerase family A palm domain-containing protein</fullName>
    </recommendedName>
</protein>
<dbReference type="InterPro" id="IPR043502">
    <property type="entry name" value="DNA/RNA_pol_sf"/>
</dbReference>
<dbReference type="Gene3D" id="1.10.150.20">
    <property type="entry name" value="5' to 3' exonuclease, C-terminal subdomain"/>
    <property type="match status" value="1"/>
</dbReference>
<reference evidence="3" key="1">
    <citation type="journal article" date="2015" name="Nature">
        <title>Complex archaea that bridge the gap between prokaryotes and eukaryotes.</title>
        <authorList>
            <person name="Spang A."/>
            <person name="Saw J.H."/>
            <person name="Jorgensen S.L."/>
            <person name="Zaremba-Niedzwiedzka K."/>
            <person name="Martijn J."/>
            <person name="Lind A.E."/>
            <person name="van Eijk R."/>
            <person name="Schleper C."/>
            <person name="Guy L."/>
            <person name="Ettema T.J."/>
        </authorList>
    </citation>
    <scope>NUCLEOTIDE SEQUENCE</scope>
</reference>
<dbReference type="SMART" id="SM00482">
    <property type="entry name" value="POLAc"/>
    <property type="match status" value="1"/>
</dbReference>
<feature type="non-terminal residue" evidence="3">
    <location>
        <position position="1"/>
    </location>
</feature>
<evidence type="ECO:0000259" key="2">
    <source>
        <dbReference type="SMART" id="SM00482"/>
    </source>
</evidence>
<sequence length="479" mass="53826">PKGEMKTDGIRDLTSEQEKELADYCIRDTETHRRVFKILAKEFPEGQYGALHGTIDMFINARTRLNVPLLEKTHLAEVERRKTIFENIGIDKKVFSSNKKFPKLLESKGYIVPVKKSPTTGKMIPALALGDIGFIELLEEGNEELKNLCVARVAAKSSLLETRSAKLAAIGRTGTWPFDVEYSGADQTHRYSGGSGGGGNAQNFTRDSALRQAVEAPLGHELAIGDFDKVECRFVAHLSQDPGLIAALQGDPYSVFASNYYGRKITKKNPEERRFGKEAILGLGYSMGWRKFKDRVKLKTGQTITVDEAKRGVNMYREMYCEVPALWELLNSMIPYMASGKPFLWPFPGKLGHEYIELPSGLKMWYPNLRPTKGSWGQDEWVYDIWKRGHLIEAKLYGGKLLENMCQAYTGDLCKEAALKFGNRVSGLVHDEIHVITKKGLGLVTKMALQRAMTVSPKWFPELKLKAEVSVGPNWREAK</sequence>
<dbReference type="PANTHER" id="PTHR10133:SF27">
    <property type="entry name" value="DNA POLYMERASE NU"/>
    <property type="match status" value="1"/>
</dbReference>
<name>A0A0F9LX74_9ZZZZ</name>
<accession>A0A0F9LX74</accession>
<dbReference type="GO" id="GO:0003887">
    <property type="term" value="F:DNA-directed DNA polymerase activity"/>
    <property type="evidence" value="ECO:0007669"/>
    <property type="project" value="InterPro"/>
</dbReference>
<dbReference type="GO" id="GO:0003677">
    <property type="term" value="F:DNA binding"/>
    <property type="evidence" value="ECO:0007669"/>
    <property type="project" value="InterPro"/>
</dbReference>
<gene>
    <name evidence="3" type="ORF">LCGC14_1225500</name>
</gene>
<feature type="domain" description="DNA-directed DNA polymerase family A palm" evidence="2">
    <location>
        <begin position="207"/>
        <end position="441"/>
    </location>
</feature>